<dbReference type="InterPro" id="IPR007015">
    <property type="entry name" value="DNA_pol_V/MYBBP1A"/>
</dbReference>
<dbReference type="GO" id="GO:0005730">
    <property type="term" value="C:nucleolus"/>
    <property type="evidence" value="ECO:0007669"/>
    <property type="project" value="InterPro"/>
</dbReference>
<dbReference type="OMA" id="LQTGHFW"/>
<keyword evidence="2" id="KW-0539">Nucleus</keyword>
<dbReference type="Pfam" id="PF04931">
    <property type="entry name" value="DNA_pol_phi"/>
    <property type="match status" value="2"/>
</dbReference>
<protein>
    <submittedName>
        <fullName evidence="4">Uncharacterized protein</fullName>
    </submittedName>
</protein>
<dbReference type="GO" id="GO:0003723">
    <property type="term" value="F:RNA binding"/>
    <property type="evidence" value="ECO:0007669"/>
    <property type="project" value="TreeGrafter"/>
</dbReference>
<organism evidence="4 5">
    <name type="scientific">Blomia tropicalis</name>
    <name type="common">Mite</name>
    <dbReference type="NCBI Taxonomy" id="40697"/>
    <lineage>
        <taxon>Eukaryota</taxon>
        <taxon>Metazoa</taxon>
        <taxon>Ecdysozoa</taxon>
        <taxon>Arthropoda</taxon>
        <taxon>Chelicerata</taxon>
        <taxon>Arachnida</taxon>
        <taxon>Acari</taxon>
        <taxon>Acariformes</taxon>
        <taxon>Sarcoptiformes</taxon>
        <taxon>Astigmata</taxon>
        <taxon>Glycyphagoidea</taxon>
        <taxon>Echimyopodidae</taxon>
        <taxon>Blomia</taxon>
    </lineage>
</organism>
<evidence type="ECO:0000313" key="4">
    <source>
        <dbReference type="EMBL" id="KAJ6220981.1"/>
    </source>
</evidence>
<feature type="compositionally biased region" description="Acidic residues" evidence="3">
    <location>
        <begin position="639"/>
        <end position="653"/>
    </location>
</feature>
<comment type="caution">
    <text evidence="4">The sequence shown here is derived from an EMBL/GenBank/DDBJ whole genome shotgun (WGS) entry which is preliminary data.</text>
</comment>
<dbReference type="EMBL" id="JAPWDV010000002">
    <property type="protein sequence ID" value="KAJ6220981.1"/>
    <property type="molecule type" value="Genomic_DNA"/>
</dbReference>
<feature type="compositionally biased region" description="Acidic residues" evidence="3">
    <location>
        <begin position="608"/>
        <end position="631"/>
    </location>
</feature>
<reference evidence="4" key="1">
    <citation type="submission" date="2022-12" db="EMBL/GenBank/DDBJ databases">
        <title>Genome assemblies of Blomia tropicalis.</title>
        <authorList>
            <person name="Cui Y."/>
        </authorList>
    </citation>
    <scope>NUCLEOTIDE SEQUENCE</scope>
    <source>
        <tissue evidence="4">Adult mites</tissue>
    </source>
</reference>
<dbReference type="PANTHER" id="PTHR13213:SF2">
    <property type="entry name" value="MYB-BINDING PROTEIN 1A"/>
    <property type="match status" value="1"/>
</dbReference>
<dbReference type="GO" id="GO:0003714">
    <property type="term" value="F:transcription corepressor activity"/>
    <property type="evidence" value="ECO:0007669"/>
    <property type="project" value="TreeGrafter"/>
</dbReference>
<dbReference type="PANTHER" id="PTHR13213">
    <property type="entry name" value="MYB-BINDING PROTEIN 1A FAMILY MEMBER"/>
    <property type="match status" value="1"/>
</dbReference>
<comment type="subcellular location">
    <subcellularLocation>
        <location evidence="1">Nucleus</location>
    </subcellularLocation>
</comment>
<proteinExistence type="predicted"/>
<evidence type="ECO:0000313" key="5">
    <source>
        <dbReference type="Proteomes" id="UP001142055"/>
    </source>
</evidence>
<evidence type="ECO:0000256" key="3">
    <source>
        <dbReference type="SAM" id="MobiDB-lite"/>
    </source>
</evidence>
<name>A0A9Q0M7R6_BLOTA</name>
<evidence type="ECO:0000256" key="1">
    <source>
        <dbReference type="ARBA" id="ARBA00004123"/>
    </source>
</evidence>
<sequence length="1012" mass="117071">MTTTKTTKMVKDKASNKANANCNQVILDHFWNISDPSEEKRCRSIHIILQTLSKQVESNQNNDVNYCLDRLIRGLISTREFARHGFCVLLTKVLDQFADQIQLEDVLQQAEKEYGTKLENATSESAISWSLLIGCILKSGKLKHDSDQQILNKILDVLIHLGVKKNYVEIIICNLFEEYVKIFCDHSKLFEDIVLHSLEECSEEFKASIFFIYMVVVSLNHFPIETQSHFREFIETQVYKRKSKDYEKLLTLFKVTTKYHPNIHPINQLLIETMFKLEPENSSHFCSSIVESIFKVNLEKTSLGFEIVRILLQLVEPDQVELVLSSNFLRLFIQTLNNKKHPLHNSATELGNYLVQFSSQIRDKSELQFNIARCLIQLPGSINFDVISKTKILQSILKNFGNDAIRLWVTMVKEMMIEQEVIPASDFIRLRCLQQIPNLLKSYTENDEFIWGIAKYLFLHSYVDVSASKSIKIDEFKSKNERLKCQITPNLQKEFPHSFKTTFVHIVHHSATSVTSQQDKLSKQIETLTKMVDFILSILSKKNIKLIFAENVDADQIKNAIIDMKEKIDQMASSKKRPIETNVFKLLYLNFIIELFENNKDAFKSTESDDEENDDEEMDEVDDEEEGDEQMETNGNVDSDNDSEEEDEIMEVEGNEKVDEQFRMDVLKALGGAVDNSVNDTDDDDDEEDEVVSDSEMFKLDDALSEVFRKKFGEKKRSNERQNQIQAFKFRAVDLLQIIVEHKQSMSFSMALELASSILAMSKSHYALKNMLPLTTRCIQMFNTISKKRFNNIEDDQRSYDEGLIKKMFDQLIAFQYKCNNGELQKSLVAISSWLLIVTKGHLNNYDLFHTAIEKALKDLFCRPNIELKTDLFVRLIPQLCEVESTPFLMSDYYKTLVDYCFNTKIRTFQRGSAVHMLCSLLNGVKGAKQLDQLGQRIIELMVNELDDYNTNKTPLMNLLMKLAVTCQVFQVNNPKMNGMMKQLDGKLSKLPKELRKKLNKQFINKVRNTAN</sequence>
<keyword evidence="5" id="KW-1185">Reference proteome</keyword>
<gene>
    <name evidence="4" type="ORF">RDWZM_006793</name>
</gene>
<evidence type="ECO:0000256" key="2">
    <source>
        <dbReference type="ARBA" id="ARBA00023242"/>
    </source>
</evidence>
<dbReference type="AlphaFoldDB" id="A0A9Q0M7R6"/>
<feature type="region of interest" description="Disordered" evidence="3">
    <location>
        <begin position="603"/>
        <end position="654"/>
    </location>
</feature>
<dbReference type="Proteomes" id="UP001142055">
    <property type="component" value="Chromosome 2"/>
</dbReference>
<dbReference type="GO" id="GO:0043565">
    <property type="term" value="F:sequence-specific DNA binding"/>
    <property type="evidence" value="ECO:0007669"/>
    <property type="project" value="TreeGrafter"/>
</dbReference>
<accession>A0A9Q0M7R6</accession>